<dbReference type="PANTHER" id="PTHR44591">
    <property type="entry name" value="STRESS RESPONSE REGULATOR PROTEIN 1"/>
    <property type="match status" value="1"/>
</dbReference>
<name>A0ABX0FHE5_9BURK</name>
<proteinExistence type="predicted"/>
<comment type="caution">
    <text evidence="4">The sequence shown here is derived from an EMBL/GenBank/DDBJ whole genome shotgun (WGS) entry which is preliminary data.</text>
</comment>
<evidence type="ECO:0000256" key="2">
    <source>
        <dbReference type="PROSITE-ProRule" id="PRU00169"/>
    </source>
</evidence>
<reference evidence="5" key="2">
    <citation type="submission" date="2023-07" db="EMBL/GenBank/DDBJ databases">
        <title>Duganella aceri sp. nov., isolated from tree sap.</title>
        <authorList>
            <person name="Kim I.S."/>
        </authorList>
    </citation>
    <scope>NUCLEOTIDE SEQUENCE [LARGE SCALE GENOMIC DNA]</scope>
    <source>
        <strain evidence="5">SAP-35</strain>
    </source>
</reference>
<evidence type="ECO:0000313" key="4">
    <source>
        <dbReference type="EMBL" id="NGZ83928.1"/>
    </source>
</evidence>
<dbReference type="InterPro" id="IPR001789">
    <property type="entry name" value="Sig_transdc_resp-reg_receiver"/>
</dbReference>
<dbReference type="PROSITE" id="PS50110">
    <property type="entry name" value="RESPONSE_REGULATORY"/>
    <property type="match status" value="1"/>
</dbReference>
<dbReference type="InterPro" id="IPR050595">
    <property type="entry name" value="Bact_response_regulator"/>
</dbReference>
<dbReference type="InterPro" id="IPR011006">
    <property type="entry name" value="CheY-like_superfamily"/>
</dbReference>
<evidence type="ECO:0000313" key="5">
    <source>
        <dbReference type="Proteomes" id="UP000666369"/>
    </source>
</evidence>
<sequence length="127" mass="14080">MKTEHRPTVLIVDDTPDNITLLSTLLRDKYNTKVATNGATALQIVASSRVDLVLLDIMMPEMDGFETCRRLKADPQSSAIPVVFLTAKSQMEDEEMGRSVGAVDFLRKPVNPAQLFARVAAHLRQIN</sequence>
<dbReference type="SMART" id="SM00448">
    <property type="entry name" value="REC"/>
    <property type="match status" value="1"/>
</dbReference>
<dbReference type="Gene3D" id="3.40.50.2300">
    <property type="match status" value="1"/>
</dbReference>
<feature type="domain" description="Response regulatory" evidence="3">
    <location>
        <begin position="8"/>
        <end position="123"/>
    </location>
</feature>
<evidence type="ECO:0000259" key="3">
    <source>
        <dbReference type="PROSITE" id="PS50110"/>
    </source>
</evidence>
<accession>A0ABX0FHE5</accession>
<dbReference type="SUPFAM" id="SSF52172">
    <property type="entry name" value="CheY-like"/>
    <property type="match status" value="1"/>
</dbReference>
<protein>
    <submittedName>
        <fullName evidence="4">Response regulator</fullName>
    </submittedName>
</protein>
<dbReference type="EMBL" id="JAADJT010000002">
    <property type="protein sequence ID" value="NGZ83928.1"/>
    <property type="molecule type" value="Genomic_DNA"/>
</dbReference>
<dbReference type="PANTHER" id="PTHR44591:SF3">
    <property type="entry name" value="RESPONSE REGULATORY DOMAIN-CONTAINING PROTEIN"/>
    <property type="match status" value="1"/>
</dbReference>
<dbReference type="RefSeq" id="WP_166100153.1">
    <property type="nucleotide sequence ID" value="NZ_JAADJT010000002.1"/>
</dbReference>
<dbReference type="Proteomes" id="UP000666369">
    <property type="component" value="Unassembled WGS sequence"/>
</dbReference>
<dbReference type="Pfam" id="PF00072">
    <property type="entry name" value="Response_reg"/>
    <property type="match status" value="1"/>
</dbReference>
<organism evidence="4 5">
    <name type="scientific">Duganella aceris</name>
    <dbReference type="NCBI Taxonomy" id="2703883"/>
    <lineage>
        <taxon>Bacteria</taxon>
        <taxon>Pseudomonadati</taxon>
        <taxon>Pseudomonadota</taxon>
        <taxon>Betaproteobacteria</taxon>
        <taxon>Burkholderiales</taxon>
        <taxon>Oxalobacteraceae</taxon>
        <taxon>Telluria group</taxon>
        <taxon>Duganella</taxon>
    </lineage>
</organism>
<keyword evidence="5" id="KW-1185">Reference proteome</keyword>
<feature type="modified residue" description="4-aspartylphosphate" evidence="2">
    <location>
        <position position="56"/>
    </location>
</feature>
<gene>
    <name evidence="4" type="ORF">GW587_06610</name>
</gene>
<reference evidence="4 5" key="1">
    <citation type="submission" date="2020-01" db="EMBL/GenBank/DDBJ databases">
        <authorList>
            <person name="Lee S.D."/>
        </authorList>
    </citation>
    <scope>NUCLEOTIDE SEQUENCE [LARGE SCALE GENOMIC DNA]</scope>
    <source>
        <strain evidence="4 5">SAP-35</strain>
    </source>
</reference>
<keyword evidence="1 2" id="KW-0597">Phosphoprotein</keyword>
<evidence type="ECO:0000256" key="1">
    <source>
        <dbReference type="ARBA" id="ARBA00022553"/>
    </source>
</evidence>